<proteinExistence type="predicted"/>
<dbReference type="EMBL" id="HBUF01219844">
    <property type="protein sequence ID" value="CAG6668920.1"/>
    <property type="molecule type" value="Transcribed_RNA"/>
</dbReference>
<evidence type="ECO:0000313" key="1">
    <source>
        <dbReference type="EMBL" id="CAG6668906.1"/>
    </source>
</evidence>
<dbReference type="AlphaFoldDB" id="A0A8D8SKX3"/>
<dbReference type="EMBL" id="HBUF01219843">
    <property type="protein sequence ID" value="CAG6668916.1"/>
    <property type="molecule type" value="Transcribed_RNA"/>
</dbReference>
<sequence>MARTFDWFPMAGYCPTDGHFPQHIINEKKAQDGLMKRKTERNIPRIECSTVVQQINGGLPGLDSELFKLIQVGNRTTQGDYANTLHGGARDQTEWYSRTFHG</sequence>
<dbReference type="EMBL" id="HBUF01219842">
    <property type="protein sequence ID" value="CAG6668911.1"/>
    <property type="molecule type" value="Transcribed_RNA"/>
</dbReference>
<dbReference type="EMBL" id="HBUF01219841">
    <property type="protein sequence ID" value="CAG6668906.1"/>
    <property type="molecule type" value="Transcribed_RNA"/>
</dbReference>
<accession>A0A8D8SKX3</accession>
<reference evidence="1" key="1">
    <citation type="submission" date="2021-05" db="EMBL/GenBank/DDBJ databases">
        <authorList>
            <person name="Alioto T."/>
            <person name="Alioto T."/>
            <person name="Gomez Garrido J."/>
        </authorList>
    </citation>
    <scope>NUCLEOTIDE SEQUENCE</scope>
</reference>
<name>A0A8D8SKX3_9HEMI</name>
<organism evidence="1">
    <name type="scientific">Cacopsylla melanoneura</name>
    <dbReference type="NCBI Taxonomy" id="428564"/>
    <lineage>
        <taxon>Eukaryota</taxon>
        <taxon>Metazoa</taxon>
        <taxon>Ecdysozoa</taxon>
        <taxon>Arthropoda</taxon>
        <taxon>Hexapoda</taxon>
        <taxon>Insecta</taxon>
        <taxon>Pterygota</taxon>
        <taxon>Neoptera</taxon>
        <taxon>Paraneoptera</taxon>
        <taxon>Hemiptera</taxon>
        <taxon>Sternorrhyncha</taxon>
        <taxon>Psylloidea</taxon>
        <taxon>Psyllidae</taxon>
        <taxon>Psyllinae</taxon>
        <taxon>Cacopsylla</taxon>
    </lineage>
</organism>
<protein>
    <submittedName>
        <fullName evidence="1">Uncharacterized protein</fullName>
    </submittedName>
</protein>